<feature type="transmembrane region" description="Helical" evidence="7">
    <location>
        <begin position="72"/>
        <end position="95"/>
    </location>
</feature>
<dbReference type="PANTHER" id="PTHR43386">
    <property type="entry name" value="OLIGOPEPTIDE TRANSPORT SYSTEM PERMEASE PROTEIN APPC"/>
    <property type="match status" value="1"/>
</dbReference>
<feature type="transmembrane region" description="Helical" evidence="7">
    <location>
        <begin position="107"/>
        <end position="127"/>
    </location>
</feature>
<organism evidence="9 10">
    <name type="scientific">Sporomusa acidovorans (strain ATCC 49682 / DSM 3132 / Mol)</name>
    <dbReference type="NCBI Taxonomy" id="1123286"/>
    <lineage>
        <taxon>Bacteria</taxon>
        <taxon>Bacillati</taxon>
        <taxon>Bacillota</taxon>
        <taxon>Negativicutes</taxon>
        <taxon>Selenomonadales</taxon>
        <taxon>Sporomusaceae</taxon>
        <taxon>Sporomusa</taxon>
    </lineage>
</organism>
<accession>A0ABZ3IXT1</accession>
<evidence type="ECO:0000256" key="1">
    <source>
        <dbReference type="ARBA" id="ARBA00004651"/>
    </source>
</evidence>
<protein>
    <submittedName>
        <fullName evidence="9">Dipeptide transport system permease protein DppC</fullName>
    </submittedName>
</protein>
<dbReference type="InterPro" id="IPR050366">
    <property type="entry name" value="BP-dependent_transpt_permease"/>
</dbReference>
<dbReference type="EMBL" id="CP155571">
    <property type="protein sequence ID" value="XFO70877.1"/>
    <property type="molecule type" value="Genomic_DNA"/>
</dbReference>
<dbReference type="PANTHER" id="PTHR43386:SF1">
    <property type="entry name" value="D,D-DIPEPTIDE TRANSPORT SYSTEM PERMEASE PROTEIN DDPC-RELATED"/>
    <property type="match status" value="1"/>
</dbReference>
<dbReference type="PROSITE" id="PS50928">
    <property type="entry name" value="ABC_TM1"/>
    <property type="match status" value="1"/>
</dbReference>
<keyword evidence="5 7" id="KW-1133">Transmembrane helix</keyword>
<keyword evidence="3" id="KW-1003">Cell membrane</keyword>
<dbReference type="RefSeq" id="WP_093795129.1">
    <property type="nucleotide sequence ID" value="NZ_CP155571.1"/>
</dbReference>
<dbReference type="InterPro" id="IPR000515">
    <property type="entry name" value="MetI-like"/>
</dbReference>
<dbReference type="Gene3D" id="1.10.3720.10">
    <property type="entry name" value="MetI-like"/>
    <property type="match status" value="1"/>
</dbReference>
<feature type="domain" description="ABC transmembrane type-1" evidence="8">
    <location>
        <begin position="68"/>
        <end position="259"/>
    </location>
</feature>
<dbReference type="Pfam" id="PF00528">
    <property type="entry name" value="BPD_transp_1"/>
    <property type="match status" value="1"/>
</dbReference>
<keyword evidence="10" id="KW-1185">Reference proteome</keyword>
<proteinExistence type="inferred from homology"/>
<evidence type="ECO:0000259" key="8">
    <source>
        <dbReference type="PROSITE" id="PS50928"/>
    </source>
</evidence>
<name>A0ABZ3IXT1_SPOA4</name>
<dbReference type="Proteomes" id="UP000216052">
    <property type="component" value="Chromosome"/>
</dbReference>
<evidence type="ECO:0000313" key="9">
    <source>
        <dbReference type="EMBL" id="XFO70877.1"/>
    </source>
</evidence>
<dbReference type="InterPro" id="IPR035906">
    <property type="entry name" value="MetI-like_sf"/>
</dbReference>
<evidence type="ECO:0000256" key="7">
    <source>
        <dbReference type="RuleBase" id="RU363032"/>
    </source>
</evidence>
<feature type="transmembrane region" description="Helical" evidence="7">
    <location>
        <begin position="206"/>
        <end position="228"/>
    </location>
</feature>
<keyword evidence="2 7" id="KW-0813">Transport</keyword>
<reference evidence="9" key="1">
    <citation type="submission" date="2024-05" db="EMBL/GenBank/DDBJ databases">
        <title>Isolation and characterization of Sporomusa carbonis sp. nov., a carboxydotrophic hydrogenogen in the genus of Sporomusa isolated from a charcoal burning pile.</title>
        <authorList>
            <person name="Boeer T."/>
            <person name="Rosenbaum F."/>
            <person name="Eysell L."/>
            <person name="Mueller V."/>
            <person name="Daniel R."/>
            <person name="Poehlein A."/>
        </authorList>
    </citation>
    <scope>NUCLEOTIDE SEQUENCE [LARGE SCALE GENOMIC DNA]</scope>
    <source>
        <strain evidence="9">DSM 3132</strain>
    </source>
</reference>
<dbReference type="CDD" id="cd06261">
    <property type="entry name" value="TM_PBP2"/>
    <property type="match status" value="1"/>
</dbReference>
<dbReference type="SUPFAM" id="SSF161098">
    <property type="entry name" value="MetI-like"/>
    <property type="match status" value="1"/>
</dbReference>
<evidence type="ECO:0000256" key="6">
    <source>
        <dbReference type="ARBA" id="ARBA00023136"/>
    </source>
</evidence>
<keyword evidence="6 7" id="KW-0472">Membrane</keyword>
<keyword evidence="4 7" id="KW-0812">Transmembrane</keyword>
<gene>
    <name evidence="9" type="primary">dppC_1</name>
    <name evidence="9" type="ORF">SPACI_008770</name>
</gene>
<evidence type="ECO:0000256" key="3">
    <source>
        <dbReference type="ARBA" id="ARBA00022475"/>
    </source>
</evidence>
<evidence type="ECO:0000256" key="2">
    <source>
        <dbReference type="ARBA" id="ARBA00022448"/>
    </source>
</evidence>
<evidence type="ECO:0000256" key="4">
    <source>
        <dbReference type="ARBA" id="ARBA00022692"/>
    </source>
</evidence>
<sequence length="282" mass="30269">MSLYRLPATAYCGLLLLLALLLLALLAPLLVPYSSSERFTPFAVPSAEHLLGCDDVGHDIFTQLLLASRVSLLVGITAAVASAGLGATIGILAGYCRGYTAHLLNGFIDIILLIPMLPLMITLAAYLGPNLGNIVAIIGLLSWCSTARVVKARVLQLRNLPFVEALQGLGIPEYQIILKHIFPNVAEVIAAKFILSVAYAMLNESALSFLGLGDPLTISWGTILYYAFHRGGFVNDLWHWYLPPGLCIAAATLGFTLLGFSLEQMSRENKIQTSPDDTADAA</sequence>
<comment type="similarity">
    <text evidence="7">Belongs to the binding-protein-dependent transport system permease family.</text>
</comment>
<evidence type="ECO:0000256" key="5">
    <source>
        <dbReference type="ARBA" id="ARBA00022989"/>
    </source>
</evidence>
<feature type="transmembrane region" description="Helical" evidence="7">
    <location>
        <begin position="240"/>
        <end position="262"/>
    </location>
</feature>
<comment type="subcellular location">
    <subcellularLocation>
        <location evidence="1 7">Cell membrane</location>
        <topology evidence="1 7">Multi-pass membrane protein</topology>
    </subcellularLocation>
</comment>
<evidence type="ECO:0000313" key="10">
    <source>
        <dbReference type="Proteomes" id="UP000216052"/>
    </source>
</evidence>
<feature type="transmembrane region" description="Helical" evidence="7">
    <location>
        <begin position="133"/>
        <end position="150"/>
    </location>
</feature>